<proteinExistence type="predicted"/>
<dbReference type="STRING" id="45882.A0A0V1CP93"/>
<dbReference type="AlphaFoldDB" id="A0A0V1CP93"/>
<gene>
    <name evidence="1" type="ORF">T03_9913</name>
</gene>
<dbReference type="EMBL" id="JYDI01000133">
    <property type="protein sequence ID" value="KRY51104.1"/>
    <property type="molecule type" value="Genomic_DNA"/>
</dbReference>
<organism evidence="1 2">
    <name type="scientific">Trichinella britovi</name>
    <name type="common">Parasitic roundworm</name>
    <dbReference type="NCBI Taxonomy" id="45882"/>
    <lineage>
        <taxon>Eukaryota</taxon>
        <taxon>Metazoa</taxon>
        <taxon>Ecdysozoa</taxon>
        <taxon>Nematoda</taxon>
        <taxon>Enoplea</taxon>
        <taxon>Dorylaimia</taxon>
        <taxon>Trichinellida</taxon>
        <taxon>Trichinellidae</taxon>
        <taxon>Trichinella</taxon>
    </lineage>
</organism>
<evidence type="ECO:0000313" key="2">
    <source>
        <dbReference type="Proteomes" id="UP000054653"/>
    </source>
</evidence>
<protein>
    <submittedName>
        <fullName evidence="1">Uncharacterized protein</fullName>
    </submittedName>
</protein>
<reference evidence="1 2" key="1">
    <citation type="submission" date="2015-01" db="EMBL/GenBank/DDBJ databases">
        <title>Evolution of Trichinella species and genotypes.</title>
        <authorList>
            <person name="Korhonen P.K."/>
            <person name="Edoardo P."/>
            <person name="Giuseppe L.R."/>
            <person name="Gasser R.B."/>
        </authorList>
    </citation>
    <scope>NUCLEOTIDE SEQUENCE [LARGE SCALE GENOMIC DNA]</scope>
    <source>
        <strain evidence="1">ISS120</strain>
    </source>
</reference>
<evidence type="ECO:0000313" key="1">
    <source>
        <dbReference type="EMBL" id="KRY51104.1"/>
    </source>
</evidence>
<dbReference type="Proteomes" id="UP000054653">
    <property type="component" value="Unassembled WGS sequence"/>
</dbReference>
<keyword evidence="2" id="KW-1185">Reference proteome</keyword>
<name>A0A0V1CP93_TRIBR</name>
<comment type="caution">
    <text evidence="1">The sequence shown here is derived from an EMBL/GenBank/DDBJ whole genome shotgun (WGS) entry which is preliminary data.</text>
</comment>
<sequence length="85" mass="9091">MTTRRLTKNYSNVCENPVRKEVTGSIDSLFKTAEAAASPLQAWISRSCLSFNWPLRFTRPIVVGATGSTVAGSASTSVNKSSPLA</sequence>
<accession>A0A0V1CP93</accession>